<dbReference type="Proteomes" id="UP000031443">
    <property type="component" value="Unassembled WGS sequence"/>
</dbReference>
<dbReference type="EMBL" id="KB542019">
    <property type="protein sequence ID" value="EMP32151.1"/>
    <property type="molecule type" value="Genomic_DNA"/>
</dbReference>
<protein>
    <submittedName>
        <fullName evidence="1">Uncharacterized protein</fullName>
    </submittedName>
</protein>
<reference evidence="2" key="1">
    <citation type="journal article" date="2013" name="Nat. Genet.">
        <title>The draft genomes of soft-shell turtle and green sea turtle yield insights into the development and evolution of the turtle-specific body plan.</title>
        <authorList>
            <person name="Wang Z."/>
            <person name="Pascual-Anaya J."/>
            <person name="Zadissa A."/>
            <person name="Li W."/>
            <person name="Niimura Y."/>
            <person name="Huang Z."/>
            <person name="Li C."/>
            <person name="White S."/>
            <person name="Xiong Z."/>
            <person name="Fang D."/>
            <person name="Wang B."/>
            <person name="Ming Y."/>
            <person name="Chen Y."/>
            <person name="Zheng Y."/>
            <person name="Kuraku S."/>
            <person name="Pignatelli M."/>
            <person name="Herrero J."/>
            <person name="Beal K."/>
            <person name="Nozawa M."/>
            <person name="Li Q."/>
            <person name="Wang J."/>
            <person name="Zhang H."/>
            <person name="Yu L."/>
            <person name="Shigenobu S."/>
            <person name="Wang J."/>
            <person name="Liu J."/>
            <person name="Flicek P."/>
            <person name="Searle S."/>
            <person name="Wang J."/>
            <person name="Kuratani S."/>
            <person name="Yin Y."/>
            <person name="Aken B."/>
            <person name="Zhang G."/>
            <person name="Irie N."/>
        </authorList>
    </citation>
    <scope>NUCLEOTIDE SEQUENCE [LARGE SCALE GENOMIC DNA]</scope>
</reference>
<name>M7B2M4_CHEMY</name>
<accession>M7B2M4</accession>
<evidence type="ECO:0000313" key="2">
    <source>
        <dbReference type="Proteomes" id="UP000031443"/>
    </source>
</evidence>
<keyword evidence="2" id="KW-1185">Reference proteome</keyword>
<sequence>MLGYKSLSEDNTIVTPSAKGVLERTLKAAIHSLYIEALKHKPDQGKAFELTTASRSMEKTPRAWQLCHNAIQSCLVKAIAPRLGEVTVNCTIPGTDSPLRPDGVVTDEAQKKIILVDITVPFENRTPAFREARARKLEK</sequence>
<organism evidence="1 2">
    <name type="scientific">Chelonia mydas</name>
    <name type="common">Green sea-turtle</name>
    <name type="synonym">Chelonia agassizi</name>
    <dbReference type="NCBI Taxonomy" id="8469"/>
    <lineage>
        <taxon>Eukaryota</taxon>
        <taxon>Metazoa</taxon>
        <taxon>Chordata</taxon>
        <taxon>Craniata</taxon>
        <taxon>Vertebrata</taxon>
        <taxon>Euteleostomi</taxon>
        <taxon>Archelosauria</taxon>
        <taxon>Testudinata</taxon>
        <taxon>Testudines</taxon>
        <taxon>Cryptodira</taxon>
        <taxon>Durocryptodira</taxon>
        <taxon>Americhelydia</taxon>
        <taxon>Chelonioidea</taxon>
        <taxon>Cheloniidae</taxon>
        <taxon>Chelonia</taxon>
    </lineage>
</organism>
<proteinExistence type="predicted"/>
<evidence type="ECO:0000313" key="1">
    <source>
        <dbReference type="EMBL" id="EMP32151.1"/>
    </source>
</evidence>
<dbReference type="AlphaFoldDB" id="M7B2M4"/>
<gene>
    <name evidence="1" type="ORF">UY3_10721</name>
</gene>